<proteinExistence type="predicted"/>
<dbReference type="AlphaFoldDB" id="A0A0F9KJ09"/>
<comment type="caution">
    <text evidence="2">The sequence shown here is derived from an EMBL/GenBank/DDBJ whole genome shotgun (WGS) entry which is preliminary data.</text>
</comment>
<feature type="transmembrane region" description="Helical" evidence="1">
    <location>
        <begin position="30"/>
        <end position="63"/>
    </location>
</feature>
<organism evidence="2">
    <name type="scientific">marine sediment metagenome</name>
    <dbReference type="NCBI Taxonomy" id="412755"/>
    <lineage>
        <taxon>unclassified sequences</taxon>
        <taxon>metagenomes</taxon>
        <taxon>ecological metagenomes</taxon>
    </lineage>
</organism>
<protein>
    <submittedName>
        <fullName evidence="2">Uncharacterized protein</fullName>
    </submittedName>
</protein>
<reference evidence="2" key="1">
    <citation type="journal article" date="2015" name="Nature">
        <title>Complex archaea that bridge the gap between prokaryotes and eukaryotes.</title>
        <authorList>
            <person name="Spang A."/>
            <person name="Saw J.H."/>
            <person name="Jorgensen S.L."/>
            <person name="Zaremba-Niedzwiedzka K."/>
            <person name="Martijn J."/>
            <person name="Lind A.E."/>
            <person name="van Eijk R."/>
            <person name="Schleper C."/>
            <person name="Guy L."/>
            <person name="Ettema T.J."/>
        </authorList>
    </citation>
    <scope>NUCLEOTIDE SEQUENCE</scope>
</reference>
<evidence type="ECO:0000256" key="1">
    <source>
        <dbReference type="SAM" id="Phobius"/>
    </source>
</evidence>
<keyword evidence="1" id="KW-0812">Transmembrane</keyword>
<sequence length="66" mass="7450">MRPYRSIIFSRINRINRMNRIIKQDKRIRIYDSIALIAGATVAAICIALVLSIASISIMAMLARAM</sequence>
<accession>A0A0F9KJ09</accession>
<keyword evidence="1" id="KW-0472">Membrane</keyword>
<keyword evidence="1" id="KW-1133">Transmembrane helix</keyword>
<gene>
    <name evidence="2" type="ORF">LCGC14_1697390</name>
</gene>
<evidence type="ECO:0000313" key="2">
    <source>
        <dbReference type="EMBL" id="KKM15310.1"/>
    </source>
</evidence>
<dbReference type="EMBL" id="LAZR01014938">
    <property type="protein sequence ID" value="KKM15310.1"/>
    <property type="molecule type" value="Genomic_DNA"/>
</dbReference>
<name>A0A0F9KJ09_9ZZZZ</name>